<reference evidence="1" key="1">
    <citation type="submission" date="2014-09" db="EMBL/GenBank/DDBJ databases">
        <authorList>
            <person name="Magalhaes I.L.F."/>
            <person name="Oliveira U."/>
            <person name="Santos F.R."/>
            <person name="Vidigal T.H.D.A."/>
            <person name="Brescovit A.D."/>
            <person name="Santos A.J."/>
        </authorList>
    </citation>
    <scope>NUCLEOTIDE SEQUENCE</scope>
    <source>
        <tissue evidence="1">Shoot tissue taken approximately 20 cm above the soil surface</tissue>
    </source>
</reference>
<dbReference type="AlphaFoldDB" id="A0A0A8ZLI7"/>
<dbReference type="EMBL" id="GBRH01262188">
    <property type="protein sequence ID" value="JAD35707.1"/>
    <property type="molecule type" value="Transcribed_RNA"/>
</dbReference>
<sequence length="27" mass="2868">MPSRYQALGEYGAVFVGVEPLPFAAPT</sequence>
<reference evidence="1" key="2">
    <citation type="journal article" date="2015" name="Data Brief">
        <title>Shoot transcriptome of the giant reed, Arundo donax.</title>
        <authorList>
            <person name="Barrero R.A."/>
            <person name="Guerrero F.D."/>
            <person name="Moolhuijzen P."/>
            <person name="Goolsby J.A."/>
            <person name="Tidwell J."/>
            <person name="Bellgard S.E."/>
            <person name="Bellgard M.I."/>
        </authorList>
    </citation>
    <scope>NUCLEOTIDE SEQUENCE</scope>
    <source>
        <tissue evidence="1">Shoot tissue taken approximately 20 cm above the soil surface</tissue>
    </source>
</reference>
<protein>
    <submittedName>
        <fullName evidence="1">Uncharacterized protein</fullName>
    </submittedName>
</protein>
<organism evidence="1">
    <name type="scientific">Arundo donax</name>
    <name type="common">Giant reed</name>
    <name type="synonym">Donax arundinaceus</name>
    <dbReference type="NCBI Taxonomy" id="35708"/>
    <lineage>
        <taxon>Eukaryota</taxon>
        <taxon>Viridiplantae</taxon>
        <taxon>Streptophyta</taxon>
        <taxon>Embryophyta</taxon>
        <taxon>Tracheophyta</taxon>
        <taxon>Spermatophyta</taxon>
        <taxon>Magnoliopsida</taxon>
        <taxon>Liliopsida</taxon>
        <taxon>Poales</taxon>
        <taxon>Poaceae</taxon>
        <taxon>PACMAD clade</taxon>
        <taxon>Arundinoideae</taxon>
        <taxon>Arundineae</taxon>
        <taxon>Arundo</taxon>
    </lineage>
</organism>
<proteinExistence type="predicted"/>
<evidence type="ECO:0000313" key="1">
    <source>
        <dbReference type="EMBL" id="JAD35707.1"/>
    </source>
</evidence>
<accession>A0A0A8ZLI7</accession>
<name>A0A0A8ZLI7_ARUDO</name>